<name>A0ACB0E2Z8_RANTA</name>
<proteinExistence type="predicted"/>
<organism evidence="1 2">
    <name type="scientific">Rangifer tarandus platyrhynchus</name>
    <name type="common">Svalbard reindeer</name>
    <dbReference type="NCBI Taxonomy" id="3082113"/>
    <lineage>
        <taxon>Eukaryota</taxon>
        <taxon>Metazoa</taxon>
        <taxon>Chordata</taxon>
        <taxon>Craniata</taxon>
        <taxon>Vertebrata</taxon>
        <taxon>Euteleostomi</taxon>
        <taxon>Mammalia</taxon>
        <taxon>Eutheria</taxon>
        <taxon>Laurasiatheria</taxon>
        <taxon>Artiodactyla</taxon>
        <taxon>Ruminantia</taxon>
        <taxon>Pecora</taxon>
        <taxon>Cervidae</taxon>
        <taxon>Odocoileinae</taxon>
        <taxon>Rangifer</taxon>
    </lineage>
</organism>
<protein>
    <submittedName>
        <fullName evidence="1">Uncharacterized protein</fullName>
    </submittedName>
</protein>
<gene>
    <name evidence="1" type="ORF">MRATA1EN3_LOCUS6052</name>
</gene>
<dbReference type="EMBL" id="OX596098">
    <property type="protein sequence ID" value="CAI9694839.1"/>
    <property type="molecule type" value="Genomic_DNA"/>
</dbReference>
<dbReference type="Proteomes" id="UP001162501">
    <property type="component" value="Chromosome 14"/>
</dbReference>
<evidence type="ECO:0000313" key="1">
    <source>
        <dbReference type="EMBL" id="CAI9694839.1"/>
    </source>
</evidence>
<evidence type="ECO:0000313" key="2">
    <source>
        <dbReference type="Proteomes" id="UP001162501"/>
    </source>
</evidence>
<reference evidence="1" key="1">
    <citation type="submission" date="2023-05" db="EMBL/GenBank/DDBJ databases">
        <authorList>
            <consortium name="ELIXIR-Norway"/>
        </authorList>
    </citation>
    <scope>NUCLEOTIDE SEQUENCE</scope>
</reference>
<sequence length="200" mass="21295">MTSKARAQDFSGKKKSEGLQSAPRTEKTEAAARACWPASGPRTGGTKQAPPQSRPRPPNGSSPPPPGVAARRRSEGWSFCPSPRCSARGAVSAPKSNPPEPAPPLAACRCRRRKTSRPRHGKSPRRVSRPPAFPRSGRLALRPCGTPAWPWAPGGLRGPASPPGQSPRQPRAFRLPLPQSKAGMQCRDPSFTPLEPSRAG</sequence>
<accession>A0ACB0E2Z8</accession>